<sequence length="52" mass="5898">MGNFVDKLFYENFDLFATMGILLFYKFSEQNGAVTKLSFVTAPFCYLPALSS</sequence>
<protein>
    <submittedName>
        <fullName evidence="1">Uncharacterized protein</fullName>
    </submittedName>
</protein>
<dbReference type="Proteomes" id="UP000186102">
    <property type="component" value="Unassembled WGS sequence"/>
</dbReference>
<accession>A0A1Q8R012</accession>
<dbReference type="AlphaFoldDB" id="A0A1Q8R012"/>
<evidence type="ECO:0000313" key="2">
    <source>
        <dbReference type="Proteomes" id="UP000186102"/>
    </source>
</evidence>
<dbReference type="STRING" id="1888891.DSOL_1080"/>
<organism evidence="1 2">
    <name type="scientific">Desulfosporosinus metallidurans</name>
    <dbReference type="NCBI Taxonomy" id="1888891"/>
    <lineage>
        <taxon>Bacteria</taxon>
        <taxon>Bacillati</taxon>
        <taxon>Bacillota</taxon>
        <taxon>Clostridia</taxon>
        <taxon>Eubacteriales</taxon>
        <taxon>Desulfitobacteriaceae</taxon>
        <taxon>Desulfosporosinus</taxon>
    </lineage>
</organism>
<keyword evidence="2" id="KW-1185">Reference proteome</keyword>
<proteinExistence type="predicted"/>
<dbReference type="EMBL" id="MLBF01000005">
    <property type="protein sequence ID" value="OLN32969.1"/>
    <property type="molecule type" value="Genomic_DNA"/>
</dbReference>
<evidence type="ECO:0000313" key="1">
    <source>
        <dbReference type="EMBL" id="OLN32969.1"/>
    </source>
</evidence>
<comment type="caution">
    <text evidence="1">The sequence shown here is derived from an EMBL/GenBank/DDBJ whole genome shotgun (WGS) entry which is preliminary data.</text>
</comment>
<reference evidence="1 2" key="1">
    <citation type="submission" date="2016-09" db="EMBL/GenBank/DDBJ databases">
        <title>Complete genome of Desulfosporosinus sp. OL.</title>
        <authorList>
            <person name="Mardanov A."/>
            <person name="Beletsky A."/>
            <person name="Panova A."/>
            <person name="Karnachuk O."/>
            <person name="Ravin N."/>
        </authorList>
    </citation>
    <scope>NUCLEOTIDE SEQUENCE [LARGE SCALE GENOMIC DNA]</scope>
    <source>
        <strain evidence="1 2">OL</strain>
    </source>
</reference>
<gene>
    <name evidence="1" type="ORF">DSOL_1080</name>
</gene>
<name>A0A1Q8R012_9FIRM</name>